<gene>
    <name evidence="1" type="ORF">OOZ35_01365</name>
</gene>
<proteinExistence type="predicted"/>
<dbReference type="RefSeq" id="WP_106687263.1">
    <property type="nucleotide sequence ID" value="NZ_CP061703.1"/>
</dbReference>
<evidence type="ECO:0008006" key="3">
    <source>
        <dbReference type="Google" id="ProtNLM"/>
    </source>
</evidence>
<accession>A0ABT4RWD4</accession>
<dbReference type="Proteomes" id="UP001149142">
    <property type="component" value="Unassembled WGS sequence"/>
</dbReference>
<name>A0ABT4RWD4_9FLAO</name>
<sequence>MIKLYTNTNFLSETYRRQVFPLLFDLAFKKDEQLLEYYQLVNQVKDADVVVFPIDYALFIKDKDATDALLSEAKLCAKPIWIYTAGDYGFTNYIDNAYTFRLGGFKSKLNNKTFILPSFINDPYTTFLDSRFKPITKSKQPTIGFVGHAQLGFKKWIKEFFNHLKYTVKRKFKGWKVDKQAFYPSSIKRARYLQTLSKNESFHSNFILRNKYRAGLQNEQTKIDSSKAFYNNINNTAYTFCIRGVGNFSVRFYETLAVGRIPILIDTDCKLPLDQSIDWSKHCLIIDSNSKIPIATQLLEFHNSLSEEAFKNIQQSNRELWLTMLKREAYFKHIHNHFKTELL</sequence>
<organism evidence="1 2">
    <name type="scientific">Mesoflavibacter profundi</name>
    <dbReference type="NCBI Taxonomy" id="2708110"/>
    <lineage>
        <taxon>Bacteria</taxon>
        <taxon>Pseudomonadati</taxon>
        <taxon>Bacteroidota</taxon>
        <taxon>Flavobacteriia</taxon>
        <taxon>Flavobacteriales</taxon>
        <taxon>Flavobacteriaceae</taxon>
        <taxon>Mesoflavibacter</taxon>
    </lineage>
</organism>
<evidence type="ECO:0000313" key="1">
    <source>
        <dbReference type="EMBL" id="MDA0176138.1"/>
    </source>
</evidence>
<keyword evidence="2" id="KW-1185">Reference proteome</keyword>
<dbReference type="EMBL" id="JAPFGC010000002">
    <property type="protein sequence ID" value="MDA0176138.1"/>
    <property type="molecule type" value="Genomic_DNA"/>
</dbReference>
<protein>
    <recommendedName>
        <fullName evidence="3">Exostosin GT47 domain-containing protein</fullName>
    </recommendedName>
</protein>
<reference evidence="1" key="1">
    <citation type="submission" date="2022-11" db="EMBL/GenBank/DDBJ databases">
        <title>Refractory cell wall polysaccharides provide important carbon source for microbial heterotrophs in the hadal ocean.</title>
        <authorList>
            <person name="Zhu X."/>
        </authorList>
    </citation>
    <scope>NUCLEOTIDE SEQUENCE</scope>
    <source>
        <strain evidence="1">MTRN7</strain>
    </source>
</reference>
<evidence type="ECO:0000313" key="2">
    <source>
        <dbReference type="Proteomes" id="UP001149142"/>
    </source>
</evidence>
<comment type="caution">
    <text evidence="1">The sequence shown here is derived from an EMBL/GenBank/DDBJ whole genome shotgun (WGS) entry which is preliminary data.</text>
</comment>